<sequence>MSRQRLDGTPSGVLSVNNTTHRGRYFHLTRNYDTTTGQFARLRNVKVVSP</sequence>
<dbReference type="AlphaFoldDB" id="A0A5Q2MF63"/>
<dbReference type="Proteomes" id="UP000392064">
    <property type="component" value="Chromosome"/>
</dbReference>
<name>A0A5Q2MF63_9ACTN</name>
<dbReference type="EMBL" id="CP045737">
    <property type="protein sequence ID" value="QGG41774.1"/>
    <property type="molecule type" value="Genomic_DNA"/>
</dbReference>
<dbReference type="KEGG" id="aef:GEV26_10595"/>
<reference evidence="1 2" key="1">
    <citation type="submission" date="2019-11" db="EMBL/GenBank/DDBJ databases">
        <authorList>
            <person name="Li J."/>
        </authorList>
    </citation>
    <scope>NUCLEOTIDE SEQUENCE [LARGE SCALE GENOMIC DNA]</scope>
    <source>
        <strain evidence="1 2">MF47</strain>
    </source>
</reference>
<organism evidence="1 2">
    <name type="scientific">Aeromicrobium yanjiei</name>
    <dbReference type="NCBI Taxonomy" id="2662028"/>
    <lineage>
        <taxon>Bacteria</taxon>
        <taxon>Bacillati</taxon>
        <taxon>Actinomycetota</taxon>
        <taxon>Actinomycetes</taxon>
        <taxon>Propionibacteriales</taxon>
        <taxon>Nocardioidaceae</taxon>
        <taxon>Aeromicrobium</taxon>
    </lineage>
</organism>
<evidence type="ECO:0000313" key="2">
    <source>
        <dbReference type="Proteomes" id="UP000392064"/>
    </source>
</evidence>
<dbReference type="RefSeq" id="WP_153653040.1">
    <property type="nucleotide sequence ID" value="NZ_CP045737.1"/>
</dbReference>
<gene>
    <name evidence="1" type="ORF">GEV26_10595</name>
</gene>
<keyword evidence="2" id="KW-1185">Reference proteome</keyword>
<proteinExistence type="predicted"/>
<accession>A0A5Q2MF63</accession>
<evidence type="ECO:0000313" key="1">
    <source>
        <dbReference type="EMBL" id="QGG41774.1"/>
    </source>
</evidence>
<protein>
    <submittedName>
        <fullName evidence="1">Uncharacterized protein</fullName>
    </submittedName>
</protein>